<gene>
    <name evidence="4" type="ORF">SAMN05216361_2598</name>
</gene>
<dbReference type="EMBL" id="FQWD01000004">
    <property type="protein sequence ID" value="SHG62283.1"/>
    <property type="molecule type" value="Genomic_DNA"/>
</dbReference>
<dbReference type="Proteomes" id="UP000184520">
    <property type="component" value="Unassembled WGS sequence"/>
</dbReference>
<evidence type="ECO:0000256" key="2">
    <source>
        <dbReference type="SAM" id="Phobius"/>
    </source>
</evidence>
<dbReference type="Pfam" id="PF13464">
    <property type="entry name" value="RodZ_C"/>
    <property type="match status" value="1"/>
</dbReference>
<reference evidence="5" key="1">
    <citation type="submission" date="2016-11" db="EMBL/GenBank/DDBJ databases">
        <authorList>
            <person name="Varghese N."/>
            <person name="Submissions S."/>
        </authorList>
    </citation>
    <scope>NUCLEOTIDE SEQUENCE [LARGE SCALE GENOMIC DNA]</scope>
    <source>
        <strain evidence="5">CGMCC 1.8995</strain>
    </source>
</reference>
<dbReference type="InterPro" id="IPR001387">
    <property type="entry name" value="Cro/C1-type_HTH"/>
</dbReference>
<feature type="region of interest" description="Disordered" evidence="1">
    <location>
        <begin position="1"/>
        <end position="21"/>
    </location>
</feature>
<evidence type="ECO:0000313" key="4">
    <source>
        <dbReference type="EMBL" id="SHG62283.1"/>
    </source>
</evidence>
<evidence type="ECO:0000259" key="3">
    <source>
        <dbReference type="PROSITE" id="PS50943"/>
    </source>
</evidence>
<dbReference type="PANTHER" id="PTHR34475:SF1">
    <property type="entry name" value="CYTOSKELETON PROTEIN RODZ"/>
    <property type="match status" value="1"/>
</dbReference>
<dbReference type="InterPro" id="IPR050400">
    <property type="entry name" value="Bact_Cytoskel_RodZ"/>
</dbReference>
<keyword evidence="2" id="KW-0472">Membrane</keyword>
<dbReference type="CDD" id="cd00093">
    <property type="entry name" value="HTH_XRE"/>
    <property type="match status" value="1"/>
</dbReference>
<dbReference type="RefSeq" id="WP_073323085.1">
    <property type="nucleotide sequence ID" value="NZ_FQWD01000004.1"/>
</dbReference>
<evidence type="ECO:0000256" key="1">
    <source>
        <dbReference type="SAM" id="MobiDB-lite"/>
    </source>
</evidence>
<accession>A0A1M5LD19</accession>
<dbReference type="PROSITE" id="PS50943">
    <property type="entry name" value="HTH_CROC1"/>
    <property type="match status" value="1"/>
</dbReference>
<name>A0A1M5LD19_9ALTE</name>
<organism evidence="4 5">
    <name type="scientific">Marisediminitalea aggregata</name>
    <dbReference type="NCBI Taxonomy" id="634436"/>
    <lineage>
        <taxon>Bacteria</taxon>
        <taxon>Pseudomonadati</taxon>
        <taxon>Pseudomonadota</taxon>
        <taxon>Gammaproteobacteria</taxon>
        <taxon>Alteromonadales</taxon>
        <taxon>Alteromonadaceae</taxon>
        <taxon>Marisediminitalea</taxon>
    </lineage>
</organism>
<feature type="transmembrane region" description="Helical" evidence="2">
    <location>
        <begin position="117"/>
        <end position="137"/>
    </location>
</feature>
<dbReference type="STRING" id="634436.SAMN05216361_2598"/>
<keyword evidence="2" id="KW-0812">Transmembrane</keyword>
<dbReference type="OrthoDB" id="9790252at2"/>
<feature type="compositionally biased region" description="Acidic residues" evidence="1">
    <location>
        <begin position="221"/>
        <end position="232"/>
    </location>
</feature>
<dbReference type="SUPFAM" id="SSF47413">
    <property type="entry name" value="lambda repressor-like DNA-binding domains"/>
    <property type="match status" value="1"/>
</dbReference>
<dbReference type="AlphaFoldDB" id="A0A1M5LD19"/>
<dbReference type="Gene3D" id="1.10.260.40">
    <property type="entry name" value="lambda repressor-like DNA-binding domains"/>
    <property type="match status" value="1"/>
</dbReference>
<feature type="region of interest" description="Disordered" evidence="1">
    <location>
        <begin position="148"/>
        <end position="170"/>
    </location>
</feature>
<feature type="domain" description="HTH cro/C1-type" evidence="3">
    <location>
        <begin position="24"/>
        <end position="56"/>
    </location>
</feature>
<protein>
    <submittedName>
        <fullName evidence="4">Cytoskeleton protein RodZ</fullName>
    </submittedName>
</protein>
<dbReference type="Pfam" id="PF13413">
    <property type="entry name" value="HTH_25"/>
    <property type="match status" value="1"/>
</dbReference>
<feature type="region of interest" description="Disordered" evidence="1">
    <location>
        <begin position="202"/>
        <end position="249"/>
    </location>
</feature>
<dbReference type="InterPro" id="IPR010982">
    <property type="entry name" value="Lambda_DNA-bd_dom_sf"/>
</dbReference>
<keyword evidence="5" id="KW-1185">Reference proteome</keyword>
<dbReference type="GO" id="GO:0003677">
    <property type="term" value="F:DNA binding"/>
    <property type="evidence" value="ECO:0007669"/>
    <property type="project" value="InterPro"/>
</dbReference>
<sequence>MDKEQLLEADEQHVPATPSPGQLLREAREKQGLSQQAIADKLFLRVNIISDLEENRLDENTSVTFFKGYVRLYAKNVGLNPEELIALFEQYHTAPKPPAKLQSFSKRVAKQAHDDRWMMVTYIIALILLAGVVVWWYQQPANDDDFVPSSTTTSTTSSSSAASQPAASAVNTNVDDSAYIENSDEQSDALLNDDEAVADDTYQDEALTTPEVSDTNTAPLEEQDSSDITDSDLESRLSLPATNQETSRDEAGKVALTFTFAGECWVNVTDSTGEALAFGIKAEGYVMSVSGLPPFEVTLGAPHVVQIDYDGDAVDMSGFDPKRTAKFYLPMQEQ</sequence>
<feature type="compositionally biased region" description="Basic and acidic residues" evidence="1">
    <location>
        <begin position="1"/>
        <end position="13"/>
    </location>
</feature>
<proteinExistence type="predicted"/>
<evidence type="ECO:0000313" key="5">
    <source>
        <dbReference type="Proteomes" id="UP000184520"/>
    </source>
</evidence>
<dbReference type="InterPro" id="IPR025194">
    <property type="entry name" value="RodZ-like_C"/>
</dbReference>
<feature type="compositionally biased region" description="Low complexity" evidence="1">
    <location>
        <begin position="149"/>
        <end position="169"/>
    </location>
</feature>
<dbReference type="PANTHER" id="PTHR34475">
    <property type="match status" value="1"/>
</dbReference>
<keyword evidence="2" id="KW-1133">Transmembrane helix</keyword>